<accession>A0A1B6E3I4</accession>
<reference evidence="3" key="1">
    <citation type="submission" date="2015-12" db="EMBL/GenBank/DDBJ databases">
        <title>De novo transcriptome assembly of four potential Pierce s Disease insect vectors from Arizona vineyards.</title>
        <authorList>
            <person name="Tassone E.E."/>
        </authorList>
    </citation>
    <scope>NUCLEOTIDE SEQUENCE</scope>
</reference>
<evidence type="ECO:0000313" key="3">
    <source>
        <dbReference type="EMBL" id="JAS32475.1"/>
    </source>
</evidence>
<feature type="region of interest" description="Disordered" evidence="1">
    <location>
        <begin position="152"/>
        <end position="251"/>
    </location>
</feature>
<proteinExistence type="predicted"/>
<organism evidence="3">
    <name type="scientific">Clastoptera arizonana</name>
    <name type="common">Arizona spittle bug</name>
    <dbReference type="NCBI Taxonomy" id="38151"/>
    <lineage>
        <taxon>Eukaryota</taxon>
        <taxon>Metazoa</taxon>
        <taxon>Ecdysozoa</taxon>
        <taxon>Arthropoda</taxon>
        <taxon>Hexapoda</taxon>
        <taxon>Insecta</taxon>
        <taxon>Pterygota</taxon>
        <taxon>Neoptera</taxon>
        <taxon>Paraneoptera</taxon>
        <taxon>Hemiptera</taxon>
        <taxon>Auchenorrhyncha</taxon>
        <taxon>Cercopoidea</taxon>
        <taxon>Clastopteridae</taxon>
        <taxon>Clastoptera</taxon>
    </lineage>
</organism>
<gene>
    <name evidence="3" type="ORF">g.4255</name>
</gene>
<feature type="compositionally biased region" description="Basic and acidic residues" evidence="1">
    <location>
        <begin position="152"/>
        <end position="165"/>
    </location>
</feature>
<dbReference type="Pfam" id="PF07051">
    <property type="entry name" value="OCIA"/>
    <property type="match status" value="1"/>
</dbReference>
<dbReference type="AlphaFoldDB" id="A0A1B6E3I4"/>
<dbReference type="EMBL" id="GEDC01004823">
    <property type="protein sequence ID" value="JAS32475.1"/>
    <property type="molecule type" value="Transcribed_RNA"/>
</dbReference>
<dbReference type="PANTHER" id="PTHR13336:SF3">
    <property type="entry name" value="OCIA DOMAIN-CONTAINING PROTEIN 1"/>
    <property type="match status" value="1"/>
</dbReference>
<protein>
    <recommendedName>
        <fullName evidence="2">OCIA domain-containing protein</fullName>
    </recommendedName>
</protein>
<feature type="domain" description="OCIA" evidence="2">
    <location>
        <begin position="18"/>
        <end position="102"/>
    </location>
</feature>
<dbReference type="GO" id="GO:0005768">
    <property type="term" value="C:endosome"/>
    <property type="evidence" value="ECO:0007669"/>
    <property type="project" value="TreeGrafter"/>
</dbReference>
<dbReference type="InterPro" id="IPR040187">
    <property type="entry name" value="OCAD1/2"/>
</dbReference>
<name>A0A1B6E3I4_9HEMI</name>
<sequence length="251" mass="28376">MEDKGFPGSGNPIPPTPYKFSAEELRVLSQCNSESFYKRSLPFSTILGAGIYFGVKAGYLKPSARFGAVPKVVTAVIAGFFLGKLSYQSICVERLMQLPNSELGAMLRKRKNKGGFQDTFGMDIPSTYGSSVIIPDRKDIYSDVPATFTDLDTDRPYDKGLDDTFRPNVDSTTPERPDDFVMPNSSQTVTSYEELRRKNREEYEQRKTKPYRGVVTPEDVPKSLPPRYRDESNQAQQSWKPKNIYGDEFEK</sequence>
<dbReference type="PANTHER" id="PTHR13336">
    <property type="entry name" value="OVARIAN CARCINOMA IMMUNOREACTIVE ANTIGEN"/>
    <property type="match status" value="1"/>
</dbReference>
<feature type="compositionally biased region" description="Basic and acidic residues" evidence="1">
    <location>
        <begin position="193"/>
        <end position="207"/>
    </location>
</feature>
<dbReference type="InterPro" id="IPR009764">
    <property type="entry name" value="OCIA_dom"/>
</dbReference>
<evidence type="ECO:0000259" key="2">
    <source>
        <dbReference type="Pfam" id="PF07051"/>
    </source>
</evidence>
<evidence type="ECO:0000256" key="1">
    <source>
        <dbReference type="SAM" id="MobiDB-lite"/>
    </source>
</evidence>